<name>A0ABV7CL67_9GAMM</name>
<sequence>MKIKLNKKKVKDLSWNKTFPADKTRVVAGGQGACSGNPQCVMDQQPGNDGDYSVCVTF</sequence>
<protein>
    <recommendedName>
        <fullName evidence="3">Bacteriocin</fullName>
    </recommendedName>
</protein>
<proteinExistence type="predicted"/>
<dbReference type="Proteomes" id="UP001595453">
    <property type="component" value="Unassembled WGS sequence"/>
</dbReference>
<evidence type="ECO:0000313" key="1">
    <source>
        <dbReference type="EMBL" id="MFC3033404.1"/>
    </source>
</evidence>
<organism evidence="1 2">
    <name type="scientific">Pseudoalteromonas fenneropenaei</name>
    <dbReference type="NCBI Taxonomy" id="1737459"/>
    <lineage>
        <taxon>Bacteria</taxon>
        <taxon>Pseudomonadati</taxon>
        <taxon>Pseudomonadota</taxon>
        <taxon>Gammaproteobacteria</taxon>
        <taxon>Alteromonadales</taxon>
        <taxon>Pseudoalteromonadaceae</taxon>
        <taxon>Pseudoalteromonas</taxon>
    </lineage>
</organism>
<evidence type="ECO:0000313" key="2">
    <source>
        <dbReference type="Proteomes" id="UP001595453"/>
    </source>
</evidence>
<dbReference type="RefSeq" id="WP_377124855.1">
    <property type="nucleotide sequence ID" value="NZ_JBHRSD010000022.1"/>
</dbReference>
<keyword evidence="2" id="KW-1185">Reference proteome</keyword>
<reference evidence="2" key="1">
    <citation type="journal article" date="2019" name="Int. J. Syst. Evol. Microbiol.">
        <title>The Global Catalogue of Microorganisms (GCM) 10K type strain sequencing project: providing services to taxonomists for standard genome sequencing and annotation.</title>
        <authorList>
            <consortium name="The Broad Institute Genomics Platform"/>
            <consortium name="The Broad Institute Genome Sequencing Center for Infectious Disease"/>
            <person name="Wu L."/>
            <person name="Ma J."/>
        </authorList>
    </citation>
    <scope>NUCLEOTIDE SEQUENCE [LARGE SCALE GENOMIC DNA]</scope>
    <source>
        <strain evidence="2">KCTC 42730</strain>
    </source>
</reference>
<gene>
    <name evidence="1" type="ORF">ACFOEE_12825</name>
</gene>
<accession>A0ABV7CL67</accession>
<comment type="caution">
    <text evidence="1">The sequence shown here is derived from an EMBL/GenBank/DDBJ whole genome shotgun (WGS) entry which is preliminary data.</text>
</comment>
<evidence type="ECO:0008006" key="3">
    <source>
        <dbReference type="Google" id="ProtNLM"/>
    </source>
</evidence>
<dbReference type="EMBL" id="JBHRSD010000022">
    <property type="protein sequence ID" value="MFC3033404.1"/>
    <property type="molecule type" value="Genomic_DNA"/>
</dbReference>